<name>A0A4V1L2Q1_9BRAD</name>
<evidence type="ECO:0000313" key="1">
    <source>
        <dbReference type="EMBL" id="RXH33222.1"/>
    </source>
</evidence>
<accession>A0A4V1L2Q1</accession>
<evidence type="ECO:0000313" key="2">
    <source>
        <dbReference type="Proteomes" id="UP000290565"/>
    </source>
</evidence>
<organism evidence="1 2">
    <name type="scientific">Bradyrhizobium zhanjiangense</name>
    <dbReference type="NCBI Taxonomy" id="1325107"/>
    <lineage>
        <taxon>Bacteria</taxon>
        <taxon>Pseudomonadati</taxon>
        <taxon>Pseudomonadota</taxon>
        <taxon>Alphaproteobacteria</taxon>
        <taxon>Hyphomicrobiales</taxon>
        <taxon>Nitrobacteraceae</taxon>
        <taxon>Bradyrhizobium</taxon>
    </lineage>
</organism>
<reference evidence="1 2" key="1">
    <citation type="submission" date="2015-04" db="EMBL/GenBank/DDBJ databases">
        <title>Comparative genomics of rhizobia nodulating Arachis hypogaea in China.</title>
        <authorList>
            <person name="Li Y."/>
        </authorList>
    </citation>
    <scope>NUCLEOTIDE SEQUENCE [LARGE SCALE GENOMIC DNA]</scope>
    <source>
        <strain evidence="1 2">CCBAU 51787</strain>
    </source>
</reference>
<dbReference type="Proteomes" id="UP000290565">
    <property type="component" value="Unassembled WGS sequence"/>
</dbReference>
<dbReference type="EMBL" id="LBJM01000085">
    <property type="protein sequence ID" value="RXH33222.1"/>
    <property type="molecule type" value="Genomic_DNA"/>
</dbReference>
<comment type="caution">
    <text evidence="1">The sequence shown here is derived from an EMBL/GenBank/DDBJ whole genome shotgun (WGS) entry which is preliminary data.</text>
</comment>
<proteinExistence type="predicted"/>
<sequence>MGEARSFLLRQQATSSVSGDITTHVLTRTMLSGFLRRGEASFLVEFHVAAGSDCRLQVDVEPISTEMALALYTAMGEPGSSSERLTLMGIARPEQGSIRSMFRSAVSILDLTIAQFG</sequence>
<protein>
    <submittedName>
        <fullName evidence="1">Uncharacterized protein</fullName>
    </submittedName>
</protein>
<gene>
    <name evidence="1" type="ORF">XH94_30565</name>
</gene>
<dbReference type="AlphaFoldDB" id="A0A4V1L2Q1"/>